<evidence type="ECO:0000313" key="1">
    <source>
        <dbReference type="EMBL" id="OWR46053.1"/>
    </source>
</evidence>
<dbReference type="InParanoid" id="A0A212EX40"/>
<dbReference type="AlphaFoldDB" id="A0A212EX40"/>
<name>A0A212EX40_DANPL</name>
<dbReference type="Proteomes" id="UP000007151">
    <property type="component" value="Unassembled WGS sequence"/>
</dbReference>
<keyword evidence="2" id="KW-1185">Reference proteome</keyword>
<dbReference type="KEGG" id="dpl:KGM_202957A"/>
<sequence length="63" mass="7070">MTSDALAIRRAELTDDGRWACRAANAHGHVTLRLHLSLRAHLTIHAQPHTQFTILKGDKEFAK</sequence>
<proteinExistence type="predicted"/>
<accession>A0A212EX40</accession>
<gene>
    <name evidence="1" type="ORF">KGM_202957A</name>
</gene>
<reference evidence="1 2" key="1">
    <citation type="journal article" date="2011" name="Cell">
        <title>The monarch butterfly genome yields insights into long-distance migration.</title>
        <authorList>
            <person name="Zhan S."/>
            <person name="Merlin C."/>
            <person name="Boore J.L."/>
            <person name="Reppert S.M."/>
        </authorList>
    </citation>
    <scope>NUCLEOTIDE SEQUENCE [LARGE SCALE GENOMIC DNA]</scope>
    <source>
        <strain evidence="1">F-2</strain>
    </source>
</reference>
<comment type="caution">
    <text evidence="1">The sequence shown here is derived from an EMBL/GenBank/DDBJ whole genome shotgun (WGS) entry which is preliminary data.</text>
</comment>
<evidence type="ECO:0000313" key="2">
    <source>
        <dbReference type="Proteomes" id="UP000007151"/>
    </source>
</evidence>
<protein>
    <submittedName>
        <fullName evidence="1">Uncharacterized protein</fullName>
    </submittedName>
</protein>
<feature type="non-terminal residue" evidence="1">
    <location>
        <position position="63"/>
    </location>
</feature>
<organism evidence="1 2">
    <name type="scientific">Danaus plexippus plexippus</name>
    <dbReference type="NCBI Taxonomy" id="278856"/>
    <lineage>
        <taxon>Eukaryota</taxon>
        <taxon>Metazoa</taxon>
        <taxon>Ecdysozoa</taxon>
        <taxon>Arthropoda</taxon>
        <taxon>Hexapoda</taxon>
        <taxon>Insecta</taxon>
        <taxon>Pterygota</taxon>
        <taxon>Neoptera</taxon>
        <taxon>Endopterygota</taxon>
        <taxon>Lepidoptera</taxon>
        <taxon>Glossata</taxon>
        <taxon>Ditrysia</taxon>
        <taxon>Papilionoidea</taxon>
        <taxon>Nymphalidae</taxon>
        <taxon>Danainae</taxon>
        <taxon>Danaini</taxon>
        <taxon>Danaina</taxon>
        <taxon>Danaus</taxon>
        <taxon>Danaus</taxon>
    </lineage>
</organism>
<dbReference type="EMBL" id="AGBW02011839">
    <property type="protein sequence ID" value="OWR46053.1"/>
    <property type="molecule type" value="Genomic_DNA"/>
</dbReference>